<sequence>MRRYWIVAVLLLAGCQSTHQQLLDQGYPPAYADGFQDGCGSGRQAAGVMAGEFRKNVPRYLHERQYETGWDDGFRQCQAMRQSEDQQRYYDRHWDEREERWQQDKDRDAAKAYRR</sequence>
<dbReference type="AlphaFoldDB" id="A0A1Q9RB98"/>
<proteinExistence type="predicted"/>
<dbReference type="RefSeq" id="WP_075801509.1">
    <property type="nucleotide sequence ID" value="NZ_MKZO01000004.1"/>
</dbReference>
<protein>
    <recommendedName>
        <fullName evidence="4">Lipoprotein</fullName>
    </recommendedName>
</protein>
<dbReference type="EMBL" id="MKZO01000004">
    <property type="protein sequence ID" value="OLS64689.1"/>
    <property type="molecule type" value="Genomic_DNA"/>
</dbReference>
<evidence type="ECO:0000313" key="2">
    <source>
        <dbReference type="EMBL" id="OLS64689.1"/>
    </source>
</evidence>
<evidence type="ECO:0000313" key="3">
    <source>
        <dbReference type="Proteomes" id="UP000186736"/>
    </source>
</evidence>
<comment type="caution">
    <text evidence="2">The sequence shown here is derived from an EMBL/GenBank/DDBJ whole genome shotgun (WGS) entry which is preliminary data.</text>
</comment>
<feature type="region of interest" description="Disordered" evidence="1">
    <location>
        <begin position="96"/>
        <end position="115"/>
    </location>
</feature>
<accession>A0A1Q9RB98</accession>
<evidence type="ECO:0000256" key="1">
    <source>
        <dbReference type="SAM" id="MobiDB-lite"/>
    </source>
</evidence>
<name>A0A1Q9RB98_PSEPU</name>
<gene>
    <name evidence="2" type="ORF">PSEMO_04170</name>
</gene>
<reference evidence="2 3" key="1">
    <citation type="submission" date="2016-10" db="EMBL/GenBank/DDBJ databases">
        <title>Genome Sequence of Pseudomonas putida GM4FR.</title>
        <authorList>
            <person name="Poehlein A."/>
            <person name="Wemheuer F."/>
            <person name="Hollensteiner J."/>
            <person name="Wemheuer B."/>
        </authorList>
    </citation>
    <scope>NUCLEOTIDE SEQUENCE [LARGE SCALE GENOMIC DNA]</scope>
    <source>
        <strain evidence="2 3">GM4FR</strain>
    </source>
</reference>
<dbReference type="OrthoDB" id="5540985at2"/>
<dbReference type="Proteomes" id="UP000186736">
    <property type="component" value="Unassembled WGS sequence"/>
</dbReference>
<dbReference type="PROSITE" id="PS51257">
    <property type="entry name" value="PROKAR_LIPOPROTEIN"/>
    <property type="match status" value="1"/>
</dbReference>
<organism evidence="2 3">
    <name type="scientific">Pseudomonas putida</name>
    <name type="common">Arthrobacter siderocapsulatus</name>
    <dbReference type="NCBI Taxonomy" id="303"/>
    <lineage>
        <taxon>Bacteria</taxon>
        <taxon>Pseudomonadati</taxon>
        <taxon>Pseudomonadota</taxon>
        <taxon>Gammaproteobacteria</taxon>
        <taxon>Pseudomonadales</taxon>
        <taxon>Pseudomonadaceae</taxon>
        <taxon>Pseudomonas</taxon>
    </lineage>
</organism>
<evidence type="ECO:0008006" key="4">
    <source>
        <dbReference type="Google" id="ProtNLM"/>
    </source>
</evidence>